<evidence type="ECO:0000256" key="6">
    <source>
        <dbReference type="ARBA" id="ARBA00023144"/>
    </source>
</evidence>
<dbReference type="PRINTS" id="PR00473">
    <property type="entry name" value="GALCTOKINASE"/>
</dbReference>
<accession>A0ABV8PYP9</accession>
<feature type="domain" description="Galactokinase N-terminal" evidence="10">
    <location>
        <begin position="10"/>
        <end position="57"/>
    </location>
</feature>
<dbReference type="InterPro" id="IPR036554">
    <property type="entry name" value="GHMP_kinase_C_sf"/>
</dbReference>
<evidence type="ECO:0000256" key="2">
    <source>
        <dbReference type="ARBA" id="ARBA00022679"/>
    </source>
</evidence>
<evidence type="ECO:0000313" key="11">
    <source>
        <dbReference type="EMBL" id="MFC4233102.1"/>
    </source>
</evidence>
<name>A0ABV8PYP9_9BACT</name>
<dbReference type="PRINTS" id="PR00959">
    <property type="entry name" value="MEVGALKINASE"/>
</dbReference>
<evidence type="ECO:0000256" key="1">
    <source>
        <dbReference type="ARBA" id="ARBA00006566"/>
    </source>
</evidence>
<evidence type="ECO:0000256" key="7">
    <source>
        <dbReference type="NCBIfam" id="TIGR00131"/>
    </source>
</evidence>
<dbReference type="EC" id="2.7.1.6" evidence="7"/>
<evidence type="ECO:0000256" key="4">
    <source>
        <dbReference type="ARBA" id="ARBA00022777"/>
    </source>
</evidence>
<dbReference type="InterPro" id="IPR014721">
    <property type="entry name" value="Ribsml_uS5_D2-typ_fold_subgr"/>
</dbReference>
<protein>
    <recommendedName>
        <fullName evidence="7">Galactokinase</fullName>
        <ecNumber evidence="7">2.7.1.6</ecNumber>
    </recommendedName>
</protein>
<dbReference type="PROSITE" id="PS00627">
    <property type="entry name" value="GHMP_KINASES_ATP"/>
    <property type="match status" value="1"/>
</dbReference>
<evidence type="ECO:0000256" key="3">
    <source>
        <dbReference type="ARBA" id="ARBA00022741"/>
    </source>
</evidence>
<dbReference type="InterPro" id="IPR006204">
    <property type="entry name" value="GHMP_kinase_N_dom"/>
</dbReference>
<dbReference type="InterPro" id="IPR019741">
    <property type="entry name" value="Galactokinase_CS"/>
</dbReference>
<dbReference type="InterPro" id="IPR019539">
    <property type="entry name" value="GalKase_N"/>
</dbReference>
<gene>
    <name evidence="11" type="primary">galK</name>
    <name evidence="11" type="ORF">ACFOW1_14465</name>
</gene>
<keyword evidence="2 11" id="KW-0808">Transferase</keyword>
<dbReference type="Gene3D" id="3.30.230.10">
    <property type="match status" value="1"/>
</dbReference>
<keyword evidence="6" id="KW-0119">Carbohydrate metabolism</keyword>
<sequence>MQSASEAINSFKKHFSGDCRIFFAPGRINLIGEHIDYNDGFVLPAAINKGIWFAIAPNNTHTANFVAVDINETLSISLTEVKNIEGWQSYVLGVLHILQKEGFALNGFNCVFGGNVPQGAGLSSSAALEAGLLYCLNELFQLHISHLDMALLAQKAEHVYPGTKCGIMDMFASLHGKKDHCILLDCRSLTFNYFPIVLEQYDWVLINSKVKHSLNDGAYNKRREVALDALSLFQSINQKITSYRNILPSVVTQFKYALNEEEFKRSLYITQEIERVQAAGKHLEEGNLVAFGKLMFQTHDGLSNLYEVSCPELDYLVTQAKFHQAVIGARLMGGGFGGCTINLIEKESREAVLTDITTSYQNKFGIIPEVYVVESSDGVHELLNLQ</sequence>
<dbReference type="InterPro" id="IPR020568">
    <property type="entry name" value="Ribosomal_Su5_D2-typ_SF"/>
</dbReference>
<reference evidence="12" key="1">
    <citation type="journal article" date="2019" name="Int. J. Syst. Evol. Microbiol.">
        <title>The Global Catalogue of Microorganisms (GCM) 10K type strain sequencing project: providing services to taxonomists for standard genome sequencing and annotation.</title>
        <authorList>
            <consortium name="The Broad Institute Genomics Platform"/>
            <consortium name="The Broad Institute Genome Sequencing Center for Infectious Disease"/>
            <person name="Wu L."/>
            <person name="Ma J."/>
        </authorList>
    </citation>
    <scope>NUCLEOTIDE SEQUENCE [LARGE SCALE GENOMIC DNA]</scope>
    <source>
        <strain evidence="12">CECT 8010</strain>
    </source>
</reference>
<proteinExistence type="inferred from homology"/>
<dbReference type="PIRSF" id="PIRSF000530">
    <property type="entry name" value="Galactokinase"/>
    <property type="match status" value="1"/>
</dbReference>
<dbReference type="NCBIfam" id="TIGR00131">
    <property type="entry name" value="gal_kin"/>
    <property type="match status" value="1"/>
</dbReference>
<keyword evidence="6" id="KW-0299">Galactose metabolism</keyword>
<feature type="domain" description="GHMP kinase C-terminal" evidence="9">
    <location>
        <begin position="283"/>
        <end position="357"/>
    </location>
</feature>
<dbReference type="InterPro" id="IPR006203">
    <property type="entry name" value="GHMP_knse_ATP-bd_CS"/>
</dbReference>
<evidence type="ECO:0000259" key="9">
    <source>
        <dbReference type="Pfam" id="PF08544"/>
    </source>
</evidence>
<evidence type="ECO:0000256" key="5">
    <source>
        <dbReference type="ARBA" id="ARBA00022840"/>
    </source>
</evidence>
<dbReference type="SUPFAM" id="SSF55060">
    <property type="entry name" value="GHMP Kinase, C-terminal domain"/>
    <property type="match status" value="1"/>
</dbReference>
<keyword evidence="3" id="KW-0547">Nucleotide-binding</keyword>
<evidence type="ECO:0000259" key="8">
    <source>
        <dbReference type="Pfam" id="PF00288"/>
    </source>
</evidence>
<dbReference type="SUPFAM" id="SSF54211">
    <property type="entry name" value="Ribosomal protein S5 domain 2-like"/>
    <property type="match status" value="1"/>
</dbReference>
<dbReference type="InterPro" id="IPR000705">
    <property type="entry name" value="Galactokinase"/>
</dbReference>
<evidence type="ECO:0000259" key="10">
    <source>
        <dbReference type="Pfam" id="PF10509"/>
    </source>
</evidence>
<keyword evidence="5" id="KW-0067">ATP-binding</keyword>
<keyword evidence="4" id="KW-0418">Kinase</keyword>
<dbReference type="PANTHER" id="PTHR10457">
    <property type="entry name" value="MEVALONATE KINASE/GALACTOKINASE"/>
    <property type="match status" value="1"/>
</dbReference>
<dbReference type="RefSeq" id="WP_379015230.1">
    <property type="nucleotide sequence ID" value="NZ_JBHSDC010000029.1"/>
</dbReference>
<dbReference type="InterPro" id="IPR013750">
    <property type="entry name" value="GHMP_kinase_C_dom"/>
</dbReference>
<dbReference type="GO" id="GO:0004335">
    <property type="term" value="F:galactokinase activity"/>
    <property type="evidence" value="ECO:0007669"/>
    <property type="project" value="UniProtKB-EC"/>
</dbReference>
<dbReference type="Pfam" id="PF10509">
    <property type="entry name" value="GalKase_gal_bdg"/>
    <property type="match status" value="1"/>
</dbReference>
<dbReference type="Pfam" id="PF00288">
    <property type="entry name" value="GHMP_kinases_N"/>
    <property type="match status" value="1"/>
</dbReference>
<dbReference type="InterPro" id="IPR006206">
    <property type="entry name" value="Mevalonate/galactokinase"/>
</dbReference>
<dbReference type="PROSITE" id="PS00106">
    <property type="entry name" value="GALACTOKINASE"/>
    <property type="match status" value="1"/>
</dbReference>
<keyword evidence="12" id="KW-1185">Reference proteome</keyword>
<feature type="domain" description="GHMP kinase N-terminal" evidence="8">
    <location>
        <begin position="90"/>
        <end position="177"/>
    </location>
</feature>
<comment type="similarity">
    <text evidence="1">Belongs to the GHMP kinase family. GalK subfamily.</text>
</comment>
<comment type="caution">
    <text evidence="11">The sequence shown here is derived from an EMBL/GenBank/DDBJ whole genome shotgun (WGS) entry which is preliminary data.</text>
</comment>
<dbReference type="EMBL" id="JBHSDC010000029">
    <property type="protein sequence ID" value="MFC4233102.1"/>
    <property type="molecule type" value="Genomic_DNA"/>
</dbReference>
<dbReference type="Proteomes" id="UP001595906">
    <property type="component" value="Unassembled WGS sequence"/>
</dbReference>
<evidence type="ECO:0000313" key="12">
    <source>
        <dbReference type="Proteomes" id="UP001595906"/>
    </source>
</evidence>
<dbReference type="Pfam" id="PF08544">
    <property type="entry name" value="GHMP_kinases_C"/>
    <property type="match status" value="1"/>
</dbReference>
<dbReference type="PANTHER" id="PTHR10457:SF7">
    <property type="entry name" value="GALACTOKINASE-RELATED"/>
    <property type="match status" value="1"/>
</dbReference>
<dbReference type="Gene3D" id="3.30.70.890">
    <property type="entry name" value="GHMP kinase, C-terminal domain"/>
    <property type="match status" value="1"/>
</dbReference>
<organism evidence="11 12">
    <name type="scientific">Parasediminibacterium paludis</name>
    <dbReference type="NCBI Taxonomy" id="908966"/>
    <lineage>
        <taxon>Bacteria</taxon>
        <taxon>Pseudomonadati</taxon>
        <taxon>Bacteroidota</taxon>
        <taxon>Chitinophagia</taxon>
        <taxon>Chitinophagales</taxon>
        <taxon>Chitinophagaceae</taxon>
        <taxon>Parasediminibacterium</taxon>
    </lineage>
</organism>